<dbReference type="PANTHER" id="PTHR46004">
    <property type="entry name" value="CYCLIC AMP RESPONSE ELEMENT-BINDING PROTEIN A"/>
    <property type="match status" value="1"/>
</dbReference>
<dbReference type="GO" id="GO:0000981">
    <property type="term" value="F:DNA-binding transcription factor activity, RNA polymerase II-specific"/>
    <property type="evidence" value="ECO:0007669"/>
    <property type="project" value="TreeGrafter"/>
</dbReference>
<feature type="region of interest" description="Disordered" evidence="7">
    <location>
        <begin position="106"/>
        <end position="139"/>
    </location>
</feature>
<evidence type="ECO:0000256" key="1">
    <source>
        <dbReference type="ARBA" id="ARBA00004123"/>
    </source>
</evidence>
<dbReference type="Pfam" id="PF00170">
    <property type="entry name" value="bZIP_1"/>
    <property type="match status" value="1"/>
</dbReference>
<keyword evidence="6" id="KW-0175">Coiled coil</keyword>
<dbReference type="PANTHER" id="PTHR46004:SF3">
    <property type="entry name" value="CYCLIC AMP RESPONSE ELEMENT-BINDING PROTEIN A"/>
    <property type="match status" value="1"/>
</dbReference>
<dbReference type="GO" id="GO:0035497">
    <property type="term" value="F:cAMP response element binding"/>
    <property type="evidence" value="ECO:0007669"/>
    <property type="project" value="TreeGrafter"/>
</dbReference>
<dbReference type="PROSITE" id="PS00036">
    <property type="entry name" value="BZIP_BASIC"/>
    <property type="match status" value="1"/>
</dbReference>
<dbReference type="GO" id="GO:0005634">
    <property type="term" value="C:nucleus"/>
    <property type="evidence" value="ECO:0007669"/>
    <property type="project" value="UniProtKB-SubCell"/>
</dbReference>
<evidence type="ECO:0000313" key="9">
    <source>
        <dbReference type="EMBL" id="KAF5400141.1"/>
    </source>
</evidence>
<feature type="domain" description="BZIP" evidence="8">
    <location>
        <begin position="412"/>
        <end position="475"/>
    </location>
</feature>
<dbReference type="OrthoDB" id="674948at2759"/>
<keyword evidence="4" id="KW-0804">Transcription</keyword>
<evidence type="ECO:0000256" key="3">
    <source>
        <dbReference type="ARBA" id="ARBA00023125"/>
    </source>
</evidence>
<evidence type="ECO:0000256" key="5">
    <source>
        <dbReference type="ARBA" id="ARBA00023242"/>
    </source>
</evidence>
<gene>
    <name evidence="9" type="ORF">PHET_06296</name>
</gene>
<feature type="compositionally biased region" description="Low complexity" evidence="7">
    <location>
        <begin position="482"/>
        <end position="515"/>
    </location>
</feature>
<accession>A0A8J4TDA2</accession>
<evidence type="ECO:0000256" key="6">
    <source>
        <dbReference type="SAM" id="Coils"/>
    </source>
</evidence>
<name>A0A8J4TDA2_9TREM</name>
<dbReference type="InterPro" id="IPR046347">
    <property type="entry name" value="bZIP_sf"/>
</dbReference>
<dbReference type="SUPFAM" id="SSF57959">
    <property type="entry name" value="Leucine zipper domain"/>
    <property type="match status" value="1"/>
</dbReference>
<keyword evidence="3" id="KW-0238">DNA-binding</keyword>
<dbReference type="PROSITE" id="PS50217">
    <property type="entry name" value="BZIP"/>
    <property type="match status" value="1"/>
</dbReference>
<reference evidence="9" key="1">
    <citation type="submission" date="2019-05" db="EMBL/GenBank/DDBJ databases">
        <title>Annotation for the trematode Paragonimus heterotremus.</title>
        <authorList>
            <person name="Choi Y.-J."/>
        </authorList>
    </citation>
    <scope>NUCLEOTIDE SEQUENCE</scope>
    <source>
        <strain evidence="9">LC</strain>
    </source>
</reference>
<dbReference type="Proteomes" id="UP000748531">
    <property type="component" value="Unassembled WGS sequence"/>
</dbReference>
<sequence>MTETHGLDDFLDIDTSDFCLSPSEQPWMSEVFDDIKASQLSHDDLLTDAVSELMTCKSELPDIGLLSENISVDELLVEVDNCVTSCDNVGSFPTVHIMDQDKSGNSSGYASGVLSSGTPSPTNSSQSSGDSPHNQACKPNQTTRVFEVPCITKKLKLESYNTVDAVVRISEDKLEPKQPAVFRALSTISSGGNNRVRFIVRPHQIVNVESKNKPCFETSTGIKRVRTISRSQLEQKTFNQRGVENSSVPFTNKVSTPFHFAKTYDPKIRQGTVTASQSSSDSDVRDGFEDDGVAAYSEICPDTKHLDTFEFSSSFPALSRSKHMTVVSKGCSFNRSGSLTPKLQNVNGPPYEEMSDSDYIHQSRLNSHHTLFRGQVSQSGLLVLSDEEKRTMLAEGYTIPTRLPLTKQEERNLKKVRRKIKNKLSAQESRRKKKEYVEALERKLNVCVQENLDLKRRNDSLESNNRSLLSQLRLMQQLLNKPKNHASNSTTTTGANNTTTHSDSPKSGSRNSNGTTTGGGGSASTCLMVFALCFAALLVGQPTDLHYRTSLDAGLTFGPQQHHGFWNKLIAKGPSGLVSGSLHEIGYTWSSHHADHPDGSPNRIHLETAGVHSNWPGDSPHWVTLANARGRRIGRIHRPILGSPNVSQADSQHIAHVDHRQSYPNLVATSRSRLLGSADEMKERVAPQKSLWAYLFGVTWQRSSTAVCAPREHSASLDTGPLFNLDSNQVDSTLIGFKSVHNRTSAHTTVSLPRQLMSVTNSS</sequence>
<keyword evidence="5" id="KW-0539">Nucleus</keyword>
<comment type="caution">
    <text evidence="9">The sequence shown here is derived from an EMBL/GenBank/DDBJ whole genome shotgun (WGS) entry which is preliminary data.</text>
</comment>
<evidence type="ECO:0000313" key="10">
    <source>
        <dbReference type="Proteomes" id="UP000748531"/>
    </source>
</evidence>
<dbReference type="EMBL" id="LUCH01003436">
    <property type="protein sequence ID" value="KAF5400141.1"/>
    <property type="molecule type" value="Genomic_DNA"/>
</dbReference>
<feature type="region of interest" description="Disordered" evidence="7">
    <location>
        <begin position="482"/>
        <end position="519"/>
    </location>
</feature>
<dbReference type="Gene3D" id="1.20.5.170">
    <property type="match status" value="1"/>
</dbReference>
<evidence type="ECO:0000256" key="4">
    <source>
        <dbReference type="ARBA" id="ARBA00023163"/>
    </source>
</evidence>
<comment type="subcellular location">
    <subcellularLocation>
        <location evidence="1">Nucleus</location>
    </subcellularLocation>
</comment>
<feature type="coiled-coil region" evidence="6">
    <location>
        <begin position="406"/>
        <end position="478"/>
    </location>
</feature>
<dbReference type="SMART" id="SM00338">
    <property type="entry name" value="BRLZ"/>
    <property type="match status" value="1"/>
</dbReference>
<dbReference type="InterPro" id="IPR004827">
    <property type="entry name" value="bZIP"/>
</dbReference>
<evidence type="ECO:0000256" key="2">
    <source>
        <dbReference type="ARBA" id="ARBA00023015"/>
    </source>
</evidence>
<keyword evidence="2" id="KW-0805">Transcription regulation</keyword>
<organism evidence="9 10">
    <name type="scientific">Paragonimus heterotremus</name>
    <dbReference type="NCBI Taxonomy" id="100268"/>
    <lineage>
        <taxon>Eukaryota</taxon>
        <taxon>Metazoa</taxon>
        <taxon>Spiralia</taxon>
        <taxon>Lophotrochozoa</taxon>
        <taxon>Platyhelminthes</taxon>
        <taxon>Trematoda</taxon>
        <taxon>Digenea</taxon>
        <taxon>Plagiorchiida</taxon>
        <taxon>Troglotremata</taxon>
        <taxon>Troglotrematidae</taxon>
        <taxon>Paragonimus</taxon>
    </lineage>
</organism>
<dbReference type="CDD" id="cd14689">
    <property type="entry name" value="bZIP_CREB3"/>
    <property type="match status" value="1"/>
</dbReference>
<evidence type="ECO:0000256" key="7">
    <source>
        <dbReference type="SAM" id="MobiDB-lite"/>
    </source>
</evidence>
<evidence type="ECO:0000259" key="8">
    <source>
        <dbReference type="PROSITE" id="PS50217"/>
    </source>
</evidence>
<dbReference type="AlphaFoldDB" id="A0A8J4TDA2"/>
<proteinExistence type="predicted"/>
<protein>
    <submittedName>
        <fullName evidence="9">Cyclic AMP-responsive element-binding protein 3 protein 1</fullName>
    </submittedName>
</protein>
<keyword evidence="10" id="KW-1185">Reference proteome</keyword>